<accession>A0ACA9L9S6</accession>
<keyword evidence="2" id="KW-1185">Reference proteome</keyword>
<dbReference type="EMBL" id="CAJVQC010002767">
    <property type="protein sequence ID" value="CAG8516949.1"/>
    <property type="molecule type" value="Genomic_DNA"/>
</dbReference>
<dbReference type="Proteomes" id="UP000789920">
    <property type="component" value="Unassembled WGS sequence"/>
</dbReference>
<proteinExistence type="predicted"/>
<evidence type="ECO:0000313" key="2">
    <source>
        <dbReference type="Proteomes" id="UP000789920"/>
    </source>
</evidence>
<evidence type="ECO:0000313" key="1">
    <source>
        <dbReference type="EMBL" id="CAG8516949.1"/>
    </source>
</evidence>
<feature type="non-terminal residue" evidence="1">
    <location>
        <position position="1"/>
    </location>
</feature>
<sequence length="63" mass="7147">INLTSNVLLVGTKNKPNVQCISGHQKQTQRPIYEWAPRMNPTSNVLVGTKNKPNVQYISRNQE</sequence>
<comment type="caution">
    <text evidence="1">The sequence shown here is derived from an EMBL/GenBank/DDBJ whole genome shotgun (WGS) entry which is preliminary data.</text>
</comment>
<gene>
    <name evidence="1" type="ORF">RPERSI_LOCUS2520</name>
</gene>
<protein>
    <submittedName>
        <fullName evidence="1">29656_t:CDS:1</fullName>
    </submittedName>
</protein>
<organism evidence="1 2">
    <name type="scientific">Racocetra persica</name>
    <dbReference type="NCBI Taxonomy" id="160502"/>
    <lineage>
        <taxon>Eukaryota</taxon>
        <taxon>Fungi</taxon>
        <taxon>Fungi incertae sedis</taxon>
        <taxon>Mucoromycota</taxon>
        <taxon>Glomeromycotina</taxon>
        <taxon>Glomeromycetes</taxon>
        <taxon>Diversisporales</taxon>
        <taxon>Gigasporaceae</taxon>
        <taxon>Racocetra</taxon>
    </lineage>
</organism>
<name>A0ACA9L9S6_9GLOM</name>
<reference evidence="1" key="1">
    <citation type="submission" date="2021-06" db="EMBL/GenBank/DDBJ databases">
        <authorList>
            <person name="Kallberg Y."/>
            <person name="Tangrot J."/>
            <person name="Rosling A."/>
        </authorList>
    </citation>
    <scope>NUCLEOTIDE SEQUENCE</scope>
    <source>
        <strain evidence="1">MA461A</strain>
    </source>
</reference>